<dbReference type="InterPro" id="IPR048284">
    <property type="entry name" value="EryCIII-like_N"/>
</dbReference>
<evidence type="ECO:0000256" key="2">
    <source>
        <dbReference type="ARBA" id="ARBA00022676"/>
    </source>
</evidence>
<keyword evidence="2" id="KW-0328">Glycosyltransferase</keyword>
<reference evidence="8 9" key="1">
    <citation type="submission" date="2024-10" db="EMBL/GenBank/DDBJ databases">
        <title>The Natural Products Discovery Center: Release of the First 8490 Sequenced Strains for Exploring Actinobacteria Biosynthetic Diversity.</title>
        <authorList>
            <person name="Kalkreuter E."/>
            <person name="Kautsar S.A."/>
            <person name="Yang D."/>
            <person name="Bader C.D."/>
            <person name="Teijaro C.N."/>
            <person name="Fluegel L."/>
            <person name="Davis C.M."/>
            <person name="Simpson J.R."/>
            <person name="Lauterbach L."/>
            <person name="Steele A.D."/>
            <person name="Gui C."/>
            <person name="Meng S."/>
            <person name="Li G."/>
            <person name="Viehrig K."/>
            <person name="Ye F."/>
            <person name="Su P."/>
            <person name="Kiefer A.F."/>
            <person name="Nichols A."/>
            <person name="Cepeda A.J."/>
            <person name="Yan W."/>
            <person name="Fan B."/>
            <person name="Jiang Y."/>
            <person name="Adhikari A."/>
            <person name="Zheng C.-J."/>
            <person name="Schuster L."/>
            <person name="Cowan T.M."/>
            <person name="Smanski M.J."/>
            <person name="Chevrette M.G."/>
            <person name="De Carvalho L.P.S."/>
            <person name="Shen B."/>
        </authorList>
    </citation>
    <scope>NUCLEOTIDE SEQUENCE [LARGE SCALE GENOMIC DNA]</scope>
    <source>
        <strain evidence="8 9">NPDC049503</strain>
    </source>
</reference>
<evidence type="ECO:0000259" key="6">
    <source>
        <dbReference type="Pfam" id="PF06722"/>
    </source>
</evidence>
<organism evidence="8 9">
    <name type="scientific">Nonomuraea indica</name>
    <dbReference type="NCBI Taxonomy" id="1581193"/>
    <lineage>
        <taxon>Bacteria</taxon>
        <taxon>Bacillati</taxon>
        <taxon>Actinomycetota</taxon>
        <taxon>Actinomycetes</taxon>
        <taxon>Streptosporangiales</taxon>
        <taxon>Streptosporangiaceae</taxon>
        <taxon>Nonomuraea</taxon>
    </lineage>
</organism>
<dbReference type="CDD" id="cd03784">
    <property type="entry name" value="GT1_Gtf-like"/>
    <property type="match status" value="1"/>
</dbReference>
<evidence type="ECO:0000313" key="9">
    <source>
        <dbReference type="Proteomes" id="UP001612928"/>
    </source>
</evidence>
<keyword evidence="4" id="KW-0045">Antibiotic biosynthesis</keyword>
<evidence type="ECO:0000256" key="4">
    <source>
        <dbReference type="ARBA" id="ARBA00023194"/>
    </source>
</evidence>
<evidence type="ECO:0000256" key="3">
    <source>
        <dbReference type="ARBA" id="ARBA00022679"/>
    </source>
</evidence>
<dbReference type="NCBIfam" id="TIGR04516">
    <property type="entry name" value="glycosyl_450act"/>
    <property type="match status" value="1"/>
</dbReference>
<dbReference type="InterPro" id="IPR010610">
    <property type="entry name" value="EryCIII-like_C"/>
</dbReference>
<gene>
    <name evidence="8" type="ORF">ACIBP5_26295</name>
</gene>
<keyword evidence="3" id="KW-0808">Transferase</keyword>
<comment type="caution">
    <text evidence="8">The sequence shown here is derived from an EMBL/GenBank/DDBJ whole genome shotgun (WGS) entry which is preliminary data.</text>
</comment>
<evidence type="ECO:0000256" key="5">
    <source>
        <dbReference type="SAM" id="MobiDB-lite"/>
    </source>
</evidence>
<feature type="region of interest" description="Disordered" evidence="5">
    <location>
        <begin position="418"/>
        <end position="438"/>
    </location>
</feature>
<keyword evidence="9" id="KW-1185">Reference proteome</keyword>
<dbReference type="Gene3D" id="3.40.50.2000">
    <property type="entry name" value="Glycogen Phosphorylase B"/>
    <property type="match status" value="2"/>
</dbReference>
<accession>A0ABW8A9Q9</accession>
<protein>
    <submittedName>
        <fullName evidence="8">Activator-dependent family glycosyltransferase</fullName>
    </submittedName>
</protein>
<dbReference type="Pfam" id="PF21036">
    <property type="entry name" value="EryCIII-like_N"/>
    <property type="match status" value="1"/>
</dbReference>
<dbReference type="Proteomes" id="UP001612928">
    <property type="component" value="Unassembled WGS sequence"/>
</dbReference>
<dbReference type="EMBL" id="JBITMB010000006">
    <property type="protein sequence ID" value="MFI7443496.1"/>
    <property type="molecule type" value="Genomic_DNA"/>
</dbReference>
<dbReference type="RefSeq" id="WP_397023671.1">
    <property type="nucleotide sequence ID" value="NZ_JBITMB010000006.1"/>
</dbReference>
<dbReference type="PANTHER" id="PTHR48050">
    <property type="entry name" value="STEROL 3-BETA-GLUCOSYLTRANSFERASE"/>
    <property type="match status" value="1"/>
</dbReference>
<evidence type="ECO:0000313" key="8">
    <source>
        <dbReference type="EMBL" id="MFI7443496.1"/>
    </source>
</evidence>
<feature type="domain" description="Erythromycin biosynthesis protein CIII-like N-terminal" evidence="7">
    <location>
        <begin position="22"/>
        <end position="254"/>
    </location>
</feature>
<evidence type="ECO:0000259" key="7">
    <source>
        <dbReference type="Pfam" id="PF21036"/>
    </source>
</evidence>
<feature type="domain" description="Erythromycin biosynthesis protein CIII-like C-terminal" evidence="6">
    <location>
        <begin position="271"/>
        <end position="414"/>
    </location>
</feature>
<dbReference type="InterPro" id="IPR050426">
    <property type="entry name" value="Glycosyltransferase_28"/>
</dbReference>
<dbReference type="InterPro" id="IPR002213">
    <property type="entry name" value="UDP_glucos_trans"/>
</dbReference>
<evidence type="ECO:0000256" key="1">
    <source>
        <dbReference type="ARBA" id="ARBA00006962"/>
    </source>
</evidence>
<sequence length="438" mass="48558">MRVLLVSYAEKTHFLSMVPLGWALRTAGHEVRVATQPELADAVAGTGLTVVPVGRDHTLYRHREWARRFGEEEGSGFFDMGESWPDDLTWQDLTWGYREVVSWWWRTVNGPMVGDLTDFCLRWEPDLVLWEPGTFAGAVAAQASGAAHARVLWSVDLFGWMRERFLRLLAEQPPGRREDVLARWLGAQAERLGGRFEEELTRGHFTVTHMPASLGRADGLHYVPMRYVPYNGRAVVPEWLRLPPERPRVCLSLGLSATERLGRYAVSMQGLLDALGDLDVEVVATVPPRQRAELASVPPNTRLVSFVPLHALMPTCSAVIDHGGPGTVCTAAVHGVPQLILPRRLLDDRLVARGLADQGMALMIPSDDVTEESTRDHLLRLLGEPDLRRGAERLRDEMTAMPAPNDVVAELERLTALHRGGGAARPADGGPSRRRAVS</sequence>
<comment type="similarity">
    <text evidence="1">Belongs to the glycosyltransferase 28 family.</text>
</comment>
<dbReference type="SUPFAM" id="SSF53756">
    <property type="entry name" value="UDP-Glycosyltransferase/glycogen phosphorylase"/>
    <property type="match status" value="1"/>
</dbReference>
<dbReference type="PANTHER" id="PTHR48050:SF13">
    <property type="entry name" value="STEROL 3-BETA-GLUCOSYLTRANSFERASE UGT80A2"/>
    <property type="match status" value="1"/>
</dbReference>
<dbReference type="InterPro" id="IPR030953">
    <property type="entry name" value="Glycosyl_450act"/>
</dbReference>
<dbReference type="Pfam" id="PF06722">
    <property type="entry name" value="EryCIII-like_C"/>
    <property type="match status" value="1"/>
</dbReference>
<proteinExistence type="inferred from homology"/>
<name>A0ABW8A9Q9_9ACTN</name>